<gene>
    <name evidence="1" type="ORF">F5144DRAFT_616350</name>
</gene>
<protein>
    <submittedName>
        <fullName evidence="1">Ankyrin repeat-containing domain protein</fullName>
    </submittedName>
</protein>
<accession>A0ACB7NU29</accession>
<evidence type="ECO:0000313" key="1">
    <source>
        <dbReference type="EMBL" id="KAH6613402.1"/>
    </source>
</evidence>
<organism evidence="1 2">
    <name type="scientific">Chaetomium tenue</name>
    <dbReference type="NCBI Taxonomy" id="1854479"/>
    <lineage>
        <taxon>Eukaryota</taxon>
        <taxon>Fungi</taxon>
        <taxon>Dikarya</taxon>
        <taxon>Ascomycota</taxon>
        <taxon>Pezizomycotina</taxon>
        <taxon>Sordariomycetes</taxon>
        <taxon>Sordariomycetidae</taxon>
        <taxon>Sordariales</taxon>
        <taxon>Chaetomiaceae</taxon>
        <taxon>Chaetomium</taxon>
    </lineage>
</organism>
<reference evidence="1 2" key="1">
    <citation type="journal article" date="2021" name="Nat. Commun.">
        <title>Genetic determinants of endophytism in the Arabidopsis root mycobiome.</title>
        <authorList>
            <person name="Mesny F."/>
            <person name="Miyauchi S."/>
            <person name="Thiergart T."/>
            <person name="Pickel B."/>
            <person name="Atanasova L."/>
            <person name="Karlsson M."/>
            <person name="Huettel B."/>
            <person name="Barry K.W."/>
            <person name="Haridas S."/>
            <person name="Chen C."/>
            <person name="Bauer D."/>
            <person name="Andreopoulos W."/>
            <person name="Pangilinan J."/>
            <person name="LaButti K."/>
            <person name="Riley R."/>
            <person name="Lipzen A."/>
            <person name="Clum A."/>
            <person name="Drula E."/>
            <person name="Henrissat B."/>
            <person name="Kohler A."/>
            <person name="Grigoriev I.V."/>
            <person name="Martin F.M."/>
            <person name="Hacquard S."/>
        </authorList>
    </citation>
    <scope>NUCLEOTIDE SEQUENCE [LARGE SCALE GENOMIC DNA]</scope>
    <source>
        <strain evidence="1 2">MPI-SDFR-AT-0079</strain>
    </source>
</reference>
<keyword evidence="2" id="KW-1185">Reference proteome</keyword>
<name>A0ACB7NU29_9PEZI</name>
<evidence type="ECO:0000313" key="2">
    <source>
        <dbReference type="Proteomes" id="UP000724584"/>
    </source>
</evidence>
<comment type="caution">
    <text evidence="1">The sequence shown here is derived from an EMBL/GenBank/DDBJ whole genome shotgun (WGS) entry which is preliminary data.</text>
</comment>
<dbReference type="EMBL" id="JAGIZQ010000008">
    <property type="protein sequence ID" value="KAH6613402.1"/>
    <property type="molecule type" value="Genomic_DNA"/>
</dbReference>
<proteinExistence type="predicted"/>
<sequence length="1193" mass="126769">MATPPRRISPAEWDSHKDAISTAYLTKTLGEVITHIGDTYGFYATKAQYVRKLKQWGLEKNSTKEKWEFAASQVQKRRLEGKDTEVIINGRPVPAKKLKKEMARYASGESSVEKVSAAPADGSHAVTVQTPPAANIFGSIRCADIPWFQFQDLLDSPSFWTGITSVDEACNPTTTGGFYFLPTPWQDDGALVIGLISEELSHEREPLSFEQPAPLSKSRTANREAKELLGECLGVKIDPDSPEYVLRISSHLDNIGVQKRSGEFVQRVDTLSAGGASAVDMCFHLLRYVVYLGSNNMLYDSEVDKLLQWAIRSERLSAVERLIAPKTPSVEVFAVKLLAGAARLDEVGVARTLINWGVDVNGFAGTETTALQEAVKNRNAALISLLLDAGANPNIYFKNGGGREAPLWTAIIGRSRCLEIAKMLIGHGADVNIRSSERSRRSFTLLSEAILGGNTDAVQMLLGAGARVNETRAIPALHVAASCDNLEVAQVLLDAGADVDSPAGKAYAPKRRKAVMEGRHRVLRTPLQWAVSRNNVEMCQVILEAGADVNGFPAADYLRRVNLFGRKEGRRWDDAVIYDEEGGDNGDDGDGDSEEGSNNANGGNGDDGEGSDNGNGGDGDGDDDDSDSDYSTNDIDNLGDDDDDIDCMSTVLQAAAGSGNEETVKLLLSQGALVNAAPSRWGGRTALQAAAESGKSSLVRLLVDAGADVNAPAAPEEGRTCLQTAAEQGDLEMVNYLLRSGADVNGPASARSGRTALQAAVEWDRVAVVEQLLEAGADVRACPSCEDGLQPLCAALSNRSYELARLLLDKGADPNENYRASSPLGIAASHGEVEMVRCLILAGADVNSRSDVGVSALETAASQGNAEVVNLLIDGGATLDGIDGTRALERAVVCSFLDLVKLFLAKGVSPNRPSTAYVTGQSALQRAITTRRPINYDIIRLLLDYGADVKVDGGSCLQAAARAGYHDIVQMLVAAGGDANFPRPEGNLEYTALQEAISSKDIDMVHALLDAGADVNGTPVEVMGQTALQAAILSEDIDIVHALLDAGADVNAPPSGMEGETALQLAVSLRDKDMIQLLLSRGADVNGPPSKLYGETALQRAVTNGRLSITLILLQAGADVNAPAAAEKGRTALEAAAENGRLDLACLLLQNEDDPDVEAVRMRCESAAEIASSSGHTVLARMLRDWKTSAAEI</sequence>
<dbReference type="Proteomes" id="UP000724584">
    <property type="component" value="Unassembled WGS sequence"/>
</dbReference>